<reference evidence="8" key="1">
    <citation type="journal article" date="2016" name="Front. Microbiol.">
        <title>Genome Sequence of the Piezophilic, Mesophilic Sulfate-Reducing Bacterium Desulfovibrio indicus J2T.</title>
        <authorList>
            <person name="Cao J."/>
            <person name="Maignien L."/>
            <person name="Shao Z."/>
            <person name="Alain K."/>
            <person name="Jebbar M."/>
        </authorList>
    </citation>
    <scope>NUCLEOTIDE SEQUENCE</scope>
    <source>
        <strain evidence="8">NBRC 103626</strain>
    </source>
</reference>
<organism evidence="8 9">
    <name type="scientific">Methylobacterium gregans</name>
    <dbReference type="NCBI Taxonomy" id="374424"/>
    <lineage>
        <taxon>Bacteria</taxon>
        <taxon>Pseudomonadati</taxon>
        <taxon>Pseudomonadota</taxon>
        <taxon>Alphaproteobacteria</taxon>
        <taxon>Hyphomicrobiales</taxon>
        <taxon>Methylobacteriaceae</taxon>
        <taxon>Methylobacterium</taxon>
    </lineage>
</organism>
<gene>
    <name evidence="8" type="ORF">NBEOAGPD_2761</name>
</gene>
<dbReference type="EMBL" id="BPQM01000064">
    <property type="protein sequence ID" value="GJD79532.1"/>
    <property type="molecule type" value="Genomic_DNA"/>
</dbReference>
<comment type="subcellular location">
    <subcellularLocation>
        <location evidence="1">Cell membrane</location>
        <topology evidence="1">Multi-pass membrane protein</topology>
    </subcellularLocation>
</comment>
<keyword evidence="4" id="KW-0812">Transmembrane</keyword>
<evidence type="ECO:0000256" key="4">
    <source>
        <dbReference type="ARBA" id="ARBA00022692"/>
    </source>
</evidence>
<comment type="caution">
    <text evidence="8">The sequence shown here is derived from an EMBL/GenBank/DDBJ whole genome shotgun (WGS) entry which is preliminary data.</text>
</comment>
<evidence type="ECO:0000256" key="6">
    <source>
        <dbReference type="ARBA" id="ARBA00023136"/>
    </source>
</evidence>
<evidence type="ECO:0000313" key="8">
    <source>
        <dbReference type="EMBL" id="GJD79532.1"/>
    </source>
</evidence>
<evidence type="ECO:0000256" key="1">
    <source>
        <dbReference type="ARBA" id="ARBA00004651"/>
    </source>
</evidence>
<keyword evidence="6" id="KW-0472">Membrane</keyword>
<accession>A0AA37MB64</accession>
<protein>
    <recommendedName>
        <fullName evidence="7">Glycine transporter domain-containing protein</fullName>
    </recommendedName>
</protein>
<proteinExistence type="inferred from homology"/>
<evidence type="ECO:0000313" key="9">
    <source>
        <dbReference type="Proteomes" id="UP001055108"/>
    </source>
</evidence>
<name>A0AA37MB64_9HYPH</name>
<keyword evidence="9" id="KW-1185">Reference proteome</keyword>
<dbReference type="GO" id="GO:0005886">
    <property type="term" value="C:plasma membrane"/>
    <property type="evidence" value="ECO:0007669"/>
    <property type="project" value="UniProtKB-SubCell"/>
</dbReference>
<keyword evidence="5" id="KW-1133">Transmembrane helix</keyword>
<evidence type="ECO:0000256" key="3">
    <source>
        <dbReference type="ARBA" id="ARBA00022475"/>
    </source>
</evidence>
<comment type="similarity">
    <text evidence="2">Belongs to the UPF0126 family.</text>
</comment>
<dbReference type="PANTHER" id="PTHR30506">
    <property type="entry name" value="INNER MEMBRANE PROTEIN"/>
    <property type="match status" value="1"/>
</dbReference>
<sequence length="68" mass="7458">MIFTVTGALAASRKEMDFVGFAVLGTATGIGGSTLRDLVLGLPVFWVLQPAYSEYRVERRYRLAGTLF</sequence>
<evidence type="ECO:0000256" key="2">
    <source>
        <dbReference type="ARBA" id="ARBA00008193"/>
    </source>
</evidence>
<dbReference type="Pfam" id="PF03458">
    <property type="entry name" value="Gly_transporter"/>
    <property type="match status" value="1"/>
</dbReference>
<dbReference type="AlphaFoldDB" id="A0AA37MB64"/>
<reference evidence="8" key="2">
    <citation type="submission" date="2021-08" db="EMBL/GenBank/DDBJ databases">
        <authorList>
            <person name="Tani A."/>
            <person name="Ola A."/>
            <person name="Ogura Y."/>
            <person name="Katsura K."/>
            <person name="Hayashi T."/>
        </authorList>
    </citation>
    <scope>NUCLEOTIDE SEQUENCE</scope>
    <source>
        <strain evidence="8">NBRC 103626</strain>
    </source>
</reference>
<dbReference type="PANTHER" id="PTHR30506:SF3">
    <property type="entry name" value="UPF0126 INNER MEMBRANE PROTEIN YADS-RELATED"/>
    <property type="match status" value="1"/>
</dbReference>
<keyword evidence="3" id="KW-1003">Cell membrane</keyword>
<feature type="domain" description="Glycine transporter" evidence="7">
    <location>
        <begin position="2"/>
        <end position="52"/>
    </location>
</feature>
<evidence type="ECO:0000259" key="7">
    <source>
        <dbReference type="Pfam" id="PF03458"/>
    </source>
</evidence>
<evidence type="ECO:0000256" key="5">
    <source>
        <dbReference type="ARBA" id="ARBA00022989"/>
    </source>
</evidence>
<dbReference type="Proteomes" id="UP001055108">
    <property type="component" value="Unassembled WGS sequence"/>
</dbReference>
<dbReference type="InterPro" id="IPR005115">
    <property type="entry name" value="Gly_transporter"/>
</dbReference>